<dbReference type="InterPro" id="IPR009061">
    <property type="entry name" value="DNA-bd_dom_put_sf"/>
</dbReference>
<dbReference type="PANTHER" id="PTHR30024:SF45">
    <property type="entry name" value="ABC TRANSPORTER SUBSTRATE-BINDING PROTEIN"/>
    <property type="match status" value="1"/>
</dbReference>
<dbReference type="GO" id="GO:0003677">
    <property type="term" value="F:DNA binding"/>
    <property type="evidence" value="ECO:0007669"/>
    <property type="project" value="InterPro"/>
</dbReference>
<evidence type="ECO:0000259" key="1">
    <source>
        <dbReference type="Pfam" id="PF12728"/>
    </source>
</evidence>
<name>A0AA96LPX1_9BACL</name>
<keyword evidence="3" id="KW-1185">Reference proteome</keyword>
<reference evidence="2" key="1">
    <citation type="submission" date="2022-02" db="EMBL/GenBank/DDBJ databases">
        <title>Paenibacillus sp. MBLB1832 Whole Genome Shotgun Sequencing.</title>
        <authorList>
            <person name="Hwang C.Y."/>
            <person name="Cho E.-S."/>
            <person name="Seo M.-J."/>
        </authorList>
    </citation>
    <scope>NUCLEOTIDE SEQUENCE</scope>
    <source>
        <strain evidence="2">MBLB1832</strain>
    </source>
</reference>
<dbReference type="EMBL" id="CP130319">
    <property type="protein sequence ID" value="WNR43648.1"/>
    <property type="molecule type" value="Genomic_DNA"/>
</dbReference>
<dbReference type="Pfam" id="PF12728">
    <property type="entry name" value="HTH_17"/>
    <property type="match status" value="1"/>
</dbReference>
<organism evidence="2 3">
    <name type="scientific">Paenibacillus roseopurpureus</name>
    <dbReference type="NCBI Taxonomy" id="2918901"/>
    <lineage>
        <taxon>Bacteria</taxon>
        <taxon>Bacillati</taxon>
        <taxon>Bacillota</taxon>
        <taxon>Bacilli</taxon>
        <taxon>Bacillales</taxon>
        <taxon>Paenibacillaceae</taxon>
        <taxon>Paenibacillus</taxon>
    </lineage>
</organism>
<dbReference type="NCBIfam" id="TIGR01764">
    <property type="entry name" value="excise"/>
    <property type="match status" value="1"/>
</dbReference>
<dbReference type="InterPro" id="IPR041657">
    <property type="entry name" value="HTH_17"/>
</dbReference>
<dbReference type="RefSeq" id="WP_314798214.1">
    <property type="nucleotide sequence ID" value="NZ_CP130319.1"/>
</dbReference>
<dbReference type="AlphaFoldDB" id="A0AA96LPX1"/>
<sequence>MSIEQFNLISMQEALDLLGVSRSTFDRWRKWKQLPFMKIGKEILIDKGELEKWVRHHAVSLEKPALVLGGATSMMSTQERAATITVGYQSGTAHMWTSLIMKELGWFEEELASIPARRAIQVNWFDGAGGTVLVQGILGGSVQIASLGDYPITICNSMRQMFPGFSPVMLAFDGKTSGGQGISLVVRKELEIKDVSEICNWSLASAPQTSAGRRLSKLLRSLGGNDHRVVHQGMDESMAGIVKRKIAGSAMWEPYISLAKHNGIGQVLFQEGLGEDYLTGVVADEQWALNHEAETVAYLKAHLRVHRFIREDTEAAANLISRIKGIPADVAGQILSRVRWDASFYEKDLQTLVHLQEEDQIGQTGASKPPEIHTNCSYLIQAAKALGLPPLSRTPLQQGWSIEQLY</sequence>
<feature type="domain" description="Helix-turn-helix" evidence="1">
    <location>
        <begin position="10"/>
        <end position="55"/>
    </location>
</feature>
<dbReference type="PANTHER" id="PTHR30024">
    <property type="entry name" value="ALIPHATIC SULFONATES-BINDING PROTEIN-RELATED"/>
    <property type="match status" value="1"/>
</dbReference>
<dbReference type="Proteomes" id="UP001304650">
    <property type="component" value="Chromosome"/>
</dbReference>
<dbReference type="InterPro" id="IPR010093">
    <property type="entry name" value="SinI_DNA-bd"/>
</dbReference>
<dbReference type="SUPFAM" id="SSF46955">
    <property type="entry name" value="Putative DNA-binding domain"/>
    <property type="match status" value="1"/>
</dbReference>
<dbReference type="SUPFAM" id="SSF53850">
    <property type="entry name" value="Periplasmic binding protein-like II"/>
    <property type="match status" value="1"/>
</dbReference>
<dbReference type="Gene3D" id="3.40.190.10">
    <property type="entry name" value="Periplasmic binding protein-like II"/>
    <property type="match status" value="2"/>
</dbReference>
<evidence type="ECO:0000313" key="2">
    <source>
        <dbReference type="EMBL" id="WNR43648.1"/>
    </source>
</evidence>
<proteinExistence type="predicted"/>
<accession>A0AA96LPX1</accession>
<gene>
    <name evidence="2" type="ORF">MJB10_21485</name>
</gene>
<evidence type="ECO:0000313" key="3">
    <source>
        <dbReference type="Proteomes" id="UP001304650"/>
    </source>
</evidence>
<protein>
    <submittedName>
        <fullName evidence="2">Helix-turn-helix domain-containing protein</fullName>
    </submittedName>
</protein>
<dbReference type="KEGG" id="proo:MJB10_21485"/>